<feature type="non-terminal residue" evidence="2">
    <location>
        <position position="136"/>
    </location>
</feature>
<feature type="region of interest" description="Disordered" evidence="1">
    <location>
        <begin position="69"/>
        <end position="136"/>
    </location>
</feature>
<proteinExistence type="predicted"/>
<name>A0A177CGX3_9PLEO</name>
<evidence type="ECO:0000313" key="2">
    <source>
        <dbReference type="EMBL" id="OAG06030.1"/>
    </source>
</evidence>
<dbReference type="OrthoDB" id="3794316at2759"/>
<dbReference type="AlphaFoldDB" id="A0A177CGX3"/>
<sequence>RESLTSLLSASDWRKIDRLLRAVVDIGGDHEAKKLSRTVHHISVKKQRLEHINKGLREALVIQKRHSTRGRPLPLDRSDEYHGGAVFWSPHSIQRARDRQHQKETDEEQLRRQKADQAEARRASQQLKARLLQERR</sequence>
<dbReference type="GeneID" id="28757137"/>
<evidence type="ECO:0000256" key="1">
    <source>
        <dbReference type="SAM" id="MobiDB-lite"/>
    </source>
</evidence>
<keyword evidence="3" id="KW-1185">Reference proteome</keyword>
<accession>A0A177CGX3</accession>
<dbReference type="RefSeq" id="XP_018036395.1">
    <property type="nucleotide sequence ID" value="XM_018173651.1"/>
</dbReference>
<organism evidence="2 3">
    <name type="scientific">Paraphaeosphaeria sporulosa</name>
    <dbReference type="NCBI Taxonomy" id="1460663"/>
    <lineage>
        <taxon>Eukaryota</taxon>
        <taxon>Fungi</taxon>
        <taxon>Dikarya</taxon>
        <taxon>Ascomycota</taxon>
        <taxon>Pezizomycotina</taxon>
        <taxon>Dothideomycetes</taxon>
        <taxon>Pleosporomycetidae</taxon>
        <taxon>Pleosporales</taxon>
        <taxon>Massarineae</taxon>
        <taxon>Didymosphaeriaceae</taxon>
        <taxon>Paraphaeosphaeria</taxon>
    </lineage>
</organism>
<dbReference type="InParanoid" id="A0A177CGX3"/>
<reference evidence="2 3" key="1">
    <citation type="submission" date="2016-05" db="EMBL/GenBank/DDBJ databases">
        <title>Comparative analysis of secretome profiles of manganese(II)-oxidizing ascomycete fungi.</title>
        <authorList>
            <consortium name="DOE Joint Genome Institute"/>
            <person name="Zeiner C.A."/>
            <person name="Purvine S.O."/>
            <person name="Zink E.M."/>
            <person name="Wu S."/>
            <person name="Pasa-Tolic L."/>
            <person name="Chaput D.L."/>
            <person name="Haridas S."/>
            <person name="Grigoriev I.V."/>
            <person name="Santelli C.M."/>
            <person name="Hansel C.M."/>
        </authorList>
    </citation>
    <scope>NUCLEOTIDE SEQUENCE [LARGE SCALE GENOMIC DNA]</scope>
    <source>
        <strain evidence="2 3">AP3s5-JAC2a</strain>
    </source>
</reference>
<dbReference type="Proteomes" id="UP000077069">
    <property type="component" value="Unassembled WGS sequence"/>
</dbReference>
<dbReference type="EMBL" id="KV441552">
    <property type="protein sequence ID" value="OAG06030.1"/>
    <property type="molecule type" value="Genomic_DNA"/>
</dbReference>
<evidence type="ECO:0000313" key="3">
    <source>
        <dbReference type="Proteomes" id="UP000077069"/>
    </source>
</evidence>
<feature type="compositionally biased region" description="Basic and acidic residues" evidence="1">
    <location>
        <begin position="95"/>
        <end position="122"/>
    </location>
</feature>
<feature type="non-terminal residue" evidence="2">
    <location>
        <position position="1"/>
    </location>
</feature>
<protein>
    <submittedName>
        <fullName evidence="2">Uncharacterized protein</fullName>
    </submittedName>
</protein>
<gene>
    <name evidence="2" type="ORF">CC84DRAFT_1068720</name>
</gene>